<dbReference type="AlphaFoldDB" id="A0A847U776"/>
<reference evidence="2" key="1">
    <citation type="submission" date="2019-12" db="EMBL/GenBank/DDBJ databases">
        <title>Whole-genome sequence of Halomicrobium mukohataei pws1.</title>
        <authorList>
            <person name="Verma D.K."/>
            <person name="Gopal K."/>
            <person name="Prasad E.S."/>
        </authorList>
    </citation>
    <scope>NUCLEOTIDE SEQUENCE</scope>
    <source>
        <strain evidence="2">Pws1</strain>
    </source>
</reference>
<accession>A0A847U776</accession>
<dbReference type="PANTHER" id="PTHR43415">
    <property type="entry name" value="SPERMIDINE N(1)-ACETYLTRANSFERASE"/>
    <property type="match status" value="1"/>
</dbReference>
<keyword evidence="2" id="KW-0808">Transferase</keyword>
<evidence type="ECO:0000313" key="3">
    <source>
        <dbReference type="Proteomes" id="UP000608662"/>
    </source>
</evidence>
<proteinExistence type="predicted"/>
<dbReference type="Gene3D" id="3.40.630.30">
    <property type="match status" value="1"/>
</dbReference>
<name>A0A847U776_9EURY</name>
<dbReference type="PROSITE" id="PS51186">
    <property type="entry name" value="GNAT"/>
    <property type="match status" value="1"/>
</dbReference>
<dbReference type="Pfam" id="PF13302">
    <property type="entry name" value="Acetyltransf_3"/>
    <property type="match status" value="1"/>
</dbReference>
<evidence type="ECO:0000259" key="1">
    <source>
        <dbReference type="PROSITE" id="PS51186"/>
    </source>
</evidence>
<gene>
    <name evidence="2" type="ORF">GOC74_16845</name>
</gene>
<protein>
    <submittedName>
        <fullName evidence="2">GNAT family N-acetyltransferase</fullName>
    </submittedName>
</protein>
<dbReference type="CDD" id="cd04301">
    <property type="entry name" value="NAT_SF"/>
    <property type="match status" value="1"/>
</dbReference>
<dbReference type="InterPro" id="IPR016181">
    <property type="entry name" value="Acyl_CoA_acyltransferase"/>
</dbReference>
<dbReference type="SUPFAM" id="SSF55729">
    <property type="entry name" value="Acyl-CoA N-acyltransferases (Nat)"/>
    <property type="match status" value="1"/>
</dbReference>
<dbReference type="PANTHER" id="PTHR43415:SF3">
    <property type="entry name" value="GNAT-FAMILY ACETYLTRANSFERASE"/>
    <property type="match status" value="1"/>
</dbReference>
<comment type="caution">
    <text evidence="2">The sequence shown here is derived from an EMBL/GenBank/DDBJ whole genome shotgun (WGS) entry which is preliminary data.</text>
</comment>
<evidence type="ECO:0000313" key="2">
    <source>
        <dbReference type="EMBL" id="NLV11593.1"/>
    </source>
</evidence>
<dbReference type="Proteomes" id="UP000608662">
    <property type="component" value="Unassembled WGS sequence"/>
</dbReference>
<feature type="domain" description="N-acetyltransferase" evidence="1">
    <location>
        <begin position="52"/>
        <end position="192"/>
    </location>
</feature>
<dbReference type="EMBL" id="WOYG01000001">
    <property type="protein sequence ID" value="NLV11593.1"/>
    <property type="molecule type" value="Genomic_DNA"/>
</dbReference>
<dbReference type="GO" id="GO:0016747">
    <property type="term" value="F:acyltransferase activity, transferring groups other than amino-acyl groups"/>
    <property type="evidence" value="ECO:0007669"/>
    <property type="project" value="InterPro"/>
</dbReference>
<organism evidence="2 3">
    <name type="scientific">Halomicrobium mukohataei</name>
    <dbReference type="NCBI Taxonomy" id="57705"/>
    <lineage>
        <taxon>Archaea</taxon>
        <taxon>Methanobacteriati</taxon>
        <taxon>Methanobacteriota</taxon>
        <taxon>Stenosarchaea group</taxon>
        <taxon>Halobacteria</taxon>
        <taxon>Halobacteriales</taxon>
        <taxon>Haloarculaceae</taxon>
        <taxon>Halomicrobium</taxon>
    </lineage>
</organism>
<sequence>MLEHTYLRPDRVDSSVTTCDDCGLPGAVGSVSGGDRSLCDPCAELAATDLPVRVSPVGRGDLELLLAWRSNSDIYRHFRQQSGPLDWDEHVRWFESRPPERHDFLVHYSGRRVGVVSVDEMDEVGIYLGDPSARGQGVAAAALNWLCTRFKERAPLFAEIHENNDASSRLFERCGFGRTGRENGWLQYAYDP</sequence>
<dbReference type="InterPro" id="IPR000182">
    <property type="entry name" value="GNAT_dom"/>
</dbReference>